<reference evidence="2" key="1">
    <citation type="journal article" date="2020" name="Microbiol. Resour. Announc.">
        <title>Draft Genome Sequences of Thiorhodococcus mannitoliphagus and Thiorhodococcus minor, Purple Sulfur Photosynthetic Bacteria in the Gammaproteobacterial Family Chromatiaceae.</title>
        <authorList>
            <person name="Aviles F.A."/>
            <person name="Meyer T.E."/>
            <person name="Kyndt J.A."/>
        </authorList>
    </citation>
    <scope>NUCLEOTIDE SEQUENCE [LARGE SCALE GENOMIC DNA]</scope>
    <source>
        <strain evidence="2">DSM 18266</strain>
    </source>
</reference>
<organism evidence="1 2">
    <name type="scientific">Thiorhodococcus mannitoliphagus</name>
    <dbReference type="NCBI Taxonomy" id="329406"/>
    <lineage>
        <taxon>Bacteria</taxon>
        <taxon>Pseudomonadati</taxon>
        <taxon>Pseudomonadota</taxon>
        <taxon>Gammaproteobacteria</taxon>
        <taxon>Chromatiales</taxon>
        <taxon>Chromatiaceae</taxon>
        <taxon>Thiorhodococcus</taxon>
    </lineage>
</organism>
<name>A0A6P1E2R6_9GAMM</name>
<accession>A0A6P1E2R6</accession>
<gene>
    <name evidence="1" type="ORF">G3480_24250</name>
</gene>
<evidence type="ECO:0000313" key="1">
    <source>
        <dbReference type="EMBL" id="NEX23366.1"/>
    </source>
</evidence>
<evidence type="ECO:0000313" key="2">
    <source>
        <dbReference type="Proteomes" id="UP000471640"/>
    </source>
</evidence>
<comment type="caution">
    <text evidence="1">The sequence shown here is derived from an EMBL/GenBank/DDBJ whole genome shotgun (WGS) entry which is preliminary data.</text>
</comment>
<proteinExistence type="predicted"/>
<dbReference type="RefSeq" id="WP_164656800.1">
    <property type="nucleotide sequence ID" value="NZ_JAAIJR010000193.1"/>
</dbReference>
<reference evidence="1 2" key="2">
    <citation type="submission" date="2020-02" db="EMBL/GenBank/DDBJ databases">
        <title>Genome sequences of Thiorhodococcus mannitoliphagus and Thiorhodococcus minor, purple sulfur photosynthetic bacteria in the gammaproteobacterial family, Chromatiaceae.</title>
        <authorList>
            <person name="Aviles F.A."/>
            <person name="Meyer T.E."/>
            <person name="Kyndt J.A."/>
        </authorList>
    </citation>
    <scope>NUCLEOTIDE SEQUENCE [LARGE SCALE GENOMIC DNA]</scope>
    <source>
        <strain evidence="1 2">DSM 18266</strain>
    </source>
</reference>
<protein>
    <submittedName>
        <fullName evidence="1">Uncharacterized protein</fullName>
    </submittedName>
</protein>
<keyword evidence="2" id="KW-1185">Reference proteome</keyword>
<dbReference type="AlphaFoldDB" id="A0A6P1E2R6"/>
<dbReference type="Proteomes" id="UP000471640">
    <property type="component" value="Unassembled WGS sequence"/>
</dbReference>
<dbReference type="EMBL" id="JAAIJR010000193">
    <property type="protein sequence ID" value="NEX23366.1"/>
    <property type="molecule type" value="Genomic_DNA"/>
</dbReference>
<sequence length="96" mass="10631">MLRLAAALSSFAEAQRVLREEGVELNVKTVRAIADAFAQRARATEREARPLELGDVAGRHGRQVVISCDGGRIRIRTKKRGPRTKIRTVSLPRSLV</sequence>